<evidence type="ECO:0000313" key="5">
    <source>
        <dbReference type="Proteomes" id="UP000240974"/>
    </source>
</evidence>
<dbReference type="CDD" id="cd07067">
    <property type="entry name" value="HP_PGM_like"/>
    <property type="match status" value="1"/>
</dbReference>
<dbReference type="RefSeq" id="WP_107030656.1">
    <property type="nucleotide sequence ID" value="NZ_PYLQ01000032.1"/>
</dbReference>
<feature type="active site" description="Proton donor/acceptor" evidence="2">
    <location>
        <position position="81"/>
    </location>
</feature>
<evidence type="ECO:0000256" key="2">
    <source>
        <dbReference type="PIRSR" id="PIRSR613078-1"/>
    </source>
</evidence>
<comment type="caution">
    <text evidence="4">The sequence shown here is derived from an EMBL/GenBank/DDBJ whole genome shotgun (WGS) entry which is preliminary data.</text>
</comment>
<dbReference type="SUPFAM" id="SSF53254">
    <property type="entry name" value="Phosphoglycerate mutase-like"/>
    <property type="match status" value="1"/>
</dbReference>
<dbReference type="EMBL" id="PYLQ01000032">
    <property type="protein sequence ID" value="PST35622.1"/>
    <property type="molecule type" value="Genomic_DNA"/>
</dbReference>
<dbReference type="PANTHER" id="PTHR46517:SF1">
    <property type="entry name" value="FRUCTOSE-2,6-BISPHOSPHATASE TIGAR"/>
    <property type="match status" value="1"/>
</dbReference>
<dbReference type="InterPro" id="IPR051695">
    <property type="entry name" value="Phosphoglycerate_Mutase"/>
</dbReference>
<dbReference type="InterPro" id="IPR013078">
    <property type="entry name" value="His_Pase_superF_clade-1"/>
</dbReference>
<protein>
    <submittedName>
        <fullName evidence="4">Histidine phosphatase family protein</fullName>
    </submittedName>
</protein>
<dbReference type="Pfam" id="PF00300">
    <property type="entry name" value="His_Phos_1"/>
    <property type="match status" value="1"/>
</dbReference>
<dbReference type="InterPro" id="IPR029033">
    <property type="entry name" value="His_PPase_superfam"/>
</dbReference>
<keyword evidence="1" id="KW-0378">Hydrolase</keyword>
<dbReference type="PANTHER" id="PTHR46517">
    <property type="entry name" value="FRUCTOSE-2,6-BISPHOSPHATASE TIGAR"/>
    <property type="match status" value="1"/>
</dbReference>
<dbReference type="AlphaFoldDB" id="A0A2T3FK46"/>
<sequence>MKLYIVRHGQTGYNIDNKVCGISDVELTSLGKQQAKMASEQLKDISLDMIFASPLQRAHETAKIINENHQLEIKIDSRVQEINFGQFEGVINNKEFQYYKQNHALHYPGGESLFQVVHRVYSFLEELENKYPDKNILVVCHGGIVRVIHSYFHDMTNEELMTWLPENCCIQSYEK</sequence>
<evidence type="ECO:0000256" key="1">
    <source>
        <dbReference type="ARBA" id="ARBA00022801"/>
    </source>
</evidence>
<feature type="active site" description="Tele-phosphohistidine intermediate" evidence="2">
    <location>
        <position position="8"/>
    </location>
</feature>
<dbReference type="Proteomes" id="UP000240974">
    <property type="component" value="Unassembled WGS sequence"/>
</dbReference>
<dbReference type="GO" id="GO:0005829">
    <property type="term" value="C:cytosol"/>
    <property type="evidence" value="ECO:0007669"/>
    <property type="project" value="TreeGrafter"/>
</dbReference>
<dbReference type="GO" id="GO:0045820">
    <property type="term" value="P:negative regulation of glycolytic process"/>
    <property type="evidence" value="ECO:0007669"/>
    <property type="project" value="TreeGrafter"/>
</dbReference>
<feature type="binding site" evidence="3">
    <location>
        <begin position="7"/>
        <end position="14"/>
    </location>
    <ligand>
        <name>substrate</name>
    </ligand>
</feature>
<proteinExistence type="predicted"/>
<gene>
    <name evidence="4" type="ORF">C7U54_13890</name>
</gene>
<keyword evidence="5" id="KW-1185">Reference proteome</keyword>
<organism evidence="4 5">
    <name type="scientific">Faecalibacillus intestinalis</name>
    <dbReference type="NCBI Taxonomy" id="1982626"/>
    <lineage>
        <taxon>Bacteria</taxon>
        <taxon>Bacillati</taxon>
        <taxon>Bacillota</taxon>
        <taxon>Erysipelotrichia</taxon>
        <taxon>Erysipelotrichales</taxon>
        <taxon>Coprobacillaceae</taxon>
        <taxon>Faecalibacillus</taxon>
    </lineage>
</organism>
<name>A0A2T3FK46_9FIRM</name>
<dbReference type="Gene3D" id="3.40.50.1240">
    <property type="entry name" value="Phosphoglycerate mutase-like"/>
    <property type="match status" value="1"/>
</dbReference>
<dbReference type="PROSITE" id="PS00175">
    <property type="entry name" value="PG_MUTASE"/>
    <property type="match status" value="1"/>
</dbReference>
<accession>A0A2T3FK46</accession>
<dbReference type="GO" id="GO:0004331">
    <property type="term" value="F:fructose-2,6-bisphosphate 2-phosphatase activity"/>
    <property type="evidence" value="ECO:0007669"/>
    <property type="project" value="TreeGrafter"/>
</dbReference>
<evidence type="ECO:0000256" key="3">
    <source>
        <dbReference type="PIRSR" id="PIRSR613078-2"/>
    </source>
</evidence>
<reference evidence="4 5" key="1">
    <citation type="journal article" date="2019" name="Int. J. Syst. Evol. Microbiol.">
        <title>Faecalibacillus intestinalis gen. nov., sp. nov. and Faecalibacillus faecis sp. nov., isolated from human faeces.</title>
        <authorList>
            <person name="Seo B."/>
            <person name="Jeon K."/>
            <person name="Baek I."/>
            <person name="Lee Y.M."/>
            <person name="Baek K."/>
            <person name="Ko G."/>
        </authorList>
    </citation>
    <scope>NUCLEOTIDE SEQUENCE [LARGE SCALE GENOMIC DNA]</scope>
    <source>
        <strain evidence="4 5">SNUG30099</strain>
    </source>
</reference>
<dbReference type="InterPro" id="IPR001345">
    <property type="entry name" value="PG/BPGM_mutase_AS"/>
</dbReference>
<dbReference type="PIRSF" id="PIRSF000709">
    <property type="entry name" value="6PFK_2-Ptase"/>
    <property type="match status" value="1"/>
</dbReference>
<evidence type="ECO:0000313" key="4">
    <source>
        <dbReference type="EMBL" id="PST35622.1"/>
    </source>
</evidence>
<dbReference type="GO" id="GO:0043456">
    <property type="term" value="P:regulation of pentose-phosphate shunt"/>
    <property type="evidence" value="ECO:0007669"/>
    <property type="project" value="TreeGrafter"/>
</dbReference>
<feature type="binding site" evidence="3">
    <location>
        <position position="57"/>
    </location>
    <ligand>
        <name>substrate</name>
    </ligand>
</feature>
<dbReference type="SMART" id="SM00855">
    <property type="entry name" value="PGAM"/>
    <property type="match status" value="1"/>
</dbReference>